<keyword evidence="4 7" id="KW-1133">Transmembrane helix</keyword>
<evidence type="ECO:0000256" key="1">
    <source>
        <dbReference type="ARBA" id="ARBA00004370"/>
    </source>
</evidence>
<evidence type="ECO:0000256" key="7">
    <source>
        <dbReference type="SAM" id="Phobius"/>
    </source>
</evidence>
<organism evidence="9">
    <name type="scientific">Spathaspora passalidarum (strain NRRL Y-27907 / 11-Y1)</name>
    <dbReference type="NCBI Taxonomy" id="619300"/>
    <lineage>
        <taxon>Eukaryota</taxon>
        <taxon>Fungi</taxon>
        <taxon>Dikarya</taxon>
        <taxon>Ascomycota</taxon>
        <taxon>Saccharomycotina</taxon>
        <taxon>Pichiomycetes</taxon>
        <taxon>Debaryomycetaceae</taxon>
        <taxon>Spathaspora</taxon>
    </lineage>
</organism>
<dbReference type="Proteomes" id="UP000000709">
    <property type="component" value="Unassembled WGS sequence"/>
</dbReference>
<evidence type="ECO:0000313" key="9">
    <source>
        <dbReference type="Proteomes" id="UP000000709"/>
    </source>
</evidence>
<sequence>MANTQPQQEQFILIIAALVLPPLAIFLAKKYSIWNKEFLVSVLLTMFGHIPGAIFTLYYLWYIEFPQSRQGGYNRLPDDDESRLGQQQEGFYEDHDHHQESRVGAQEEGFYEPEQLKQPQPQQQGNAGSSSSRPQNDALAGDLPAYEDIVQPLQAPAVDVKGSSDNKIQR</sequence>
<feature type="region of interest" description="Disordered" evidence="6">
    <location>
        <begin position="72"/>
        <end position="170"/>
    </location>
</feature>
<feature type="transmembrane region" description="Helical" evidence="7">
    <location>
        <begin position="12"/>
        <end position="32"/>
    </location>
</feature>
<evidence type="ECO:0000256" key="6">
    <source>
        <dbReference type="SAM" id="MobiDB-lite"/>
    </source>
</evidence>
<name>G3AKU1_SPAPN</name>
<dbReference type="OMA" id="RRYNICN"/>
<feature type="compositionally biased region" description="Polar residues" evidence="6">
    <location>
        <begin position="125"/>
        <end position="135"/>
    </location>
</feature>
<dbReference type="PROSITE" id="PS01309">
    <property type="entry name" value="UPF0057"/>
    <property type="match status" value="1"/>
</dbReference>
<keyword evidence="3 7" id="KW-0812">Transmembrane</keyword>
<dbReference type="Pfam" id="PF01679">
    <property type="entry name" value="Pmp3"/>
    <property type="match status" value="1"/>
</dbReference>
<evidence type="ECO:0000256" key="4">
    <source>
        <dbReference type="ARBA" id="ARBA00022989"/>
    </source>
</evidence>
<dbReference type="OrthoDB" id="761538at2759"/>
<comment type="subcellular location">
    <subcellularLocation>
        <location evidence="1">Membrane</location>
    </subcellularLocation>
</comment>
<keyword evidence="9" id="KW-1185">Reference proteome</keyword>
<dbReference type="InterPro" id="IPR000612">
    <property type="entry name" value="PMP3"/>
</dbReference>
<dbReference type="EMBL" id="GL996501">
    <property type="protein sequence ID" value="EGW33643.1"/>
    <property type="molecule type" value="Genomic_DNA"/>
</dbReference>
<dbReference type="GO" id="GO:0016020">
    <property type="term" value="C:membrane"/>
    <property type="evidence" value="ECO:0007669"/>
    <property type="project" value="UniProtKB-SubCell"/>
</dbReference>
<dbReference type="AlphaFoldDB" id="G3AKU1"/>
<dbReference type="eggNOG" id="ENOG502RMH2">
    <property type="taxonomic scope" value="Eukaryota"/>
</dbReference>
<protein>
    <submittedName>
        <fullName evidence="8">Uncharacterized protein</fullName>
    </submittedName>
</protein>
<dbReference type="RefSeq" id="XP_007375158.1">
    <property type="nucleotide sequence ID" value="XM_007375096.1"/>
</dbReference>
<dbReference type="HOGENOM" id="CLU_097629_0_0_1"/>
<dbReference type="KEGG" id="spaa:SPAPADRAFT_50498"/>
<comment type="similarity">
    <text evidence="2">Belongs to the UPF0057 (PMP3) family.</text>
</comment>
<feature type="compositionally biased region" description="Basic and acidic residues" evidence="6">
    <location>
        <begin position="92"/>
        <end position="101"/>
    </location>
</feature>
<reference evidence="8 9" key="1">
    <citation type="journal article" date="2011" name="Proc. Natl. Acad. Sci. U.S.A.">
        <title>Comparative genomics of xylose-fermenting fungi for enhanced biofuel production.</title>
        <authorList>
            <person name="Wohlbach D.J."/>
            <person name="Kuo A."/>
            <person name="Sato T.K."/>
            <person name="Potts K.M."/>
            <person name="Salamov A.A."/>
            <person name="LaButti K.M."/>
            <person name="Sun H."/>
            <person name="Clum A."/>
            <person name="Pangilinan J.L."/>
            <person name="Lindquist E.A."/>
            <person name="Lucas S."/>
            <person name="Lapidus A."/>
            <person name="Jin M."/>
            <person name="Gunawan C."/>
            <person name="Balan V."/>
            <person name="Dale B.E."/>
            <person name="Jeffries T.W."/>
            <person name="Zinkel R."/>
            <person name="Barry K.W."/>
            <person name="Grigoriev I.V."/>
            <person name="Gasch A.P."/>
        </authorList>
    </citation>
    <scope>NUCLEOTIDE SEQUENCE [LARGE SCALE GENOMIC DNA]</scope>
    <source>
        <strain evidence="9">NRRL Y-27907 / 11-Y1</strain>
    </source>
</reference>
<keyword evidence="5 7" id="KW-0472">Membrane</keyword>
<feature type="transmembrane region" description="Helical" evidence="7">
    <location>
        <begin position="38"/>
        <end position="61"/>
    </location>
</feature>
<evidence type="ECO:0000313" key="8">
    <source>
        <dbReference type="EMBL" id="EGW33643.1"/>
    </source>
</evidence>
<accession>G3AKU1</accession>
<evidence type="ECO:0000256" key="2">
    <source>
        <dbReference type="ARBA" id="ARBA00009530"/>
    </source>
</evidence>
<dbReference type="InParanoid" id="G3AKU1"/>
<evidence type="ECO:0000256" key="3">
    <source>
        <dbReference type="ARBA" id="ARBA00022692"/>
    </source>
</evidence>
<dbReference type="STRING" id="619300.G3AKU1"/>
<evidence type="ECO:0000256" key="5">
    <source>
        <dbReference type="ARBA" id="ARBA00023136"/>
    </source>
</evidence>
<dbReference type="GeneID" id="18871448"/>
<proteinExistence type="inferred from homology"/>
<gene>
    <name evidence="8" type="ORF">SPAPADRAFT_50498</name>
</gene>